<accession>A0A1S8NJ97</accession>
<dbReference type="InterPro" id="IPR012893">
    <property type="entry name" value="HipA-like_C"/>
</dbReference>
<sequence>MVTYELMNKDNIVLEFIKTDTLEGQFKILKECKNETRPYLLSKNSNELDTWLNNRAIPTSREHIDRVLLSLNLDSKERFNLLLVNHATSLNDTYWIREKNELNIKGETLKWEDVSLDRGFKENLGLISFFGNTSSLGGKIKTPELTTQGMLRKAWRIVNGDIYLYKANTYGYANAGNEMYSEIIAYQIAELLGLDYVKYEIVTWNDIECVRSKLFTCEEFGYLTMTEYLTRELGSKLKWRYKDVCRVIPKKCISQINDIMVFDFIIENKDRHFSNFGFLVNNDTGKIKKLAPIFDNGYSLLNFEMEQDFKDYDYDKSMIGTFDIENKAQAKEVIQQNPQKYKKWANILANHIEKIDFSNVPRYRAKAMINLLKSRCKMIQEF</sequence>
<dbReference type="Pfam" id="PF07804">
    <property type="entry name" value="HipA_C"/>
    <property type="match status" value="1"/>
</dbReference>
<evidence type="ECO:0000259" key="3">
    <source>
        <dbReference type="Pfam" id="PF07804"/>
    </source>
</evidence>
<gene>
    <name evidence="4" type="ORF">CLOSAC_08400</name>
</gene>
<dbReference type="AlphaFoldDB" id="A0A1S8NJ97"/>
<dbReference type="Proteomes" id="UP000191154">
    <property type="component" value="Unassembled WGS sequence"/>
</dbReference>
<dbReference type="Gene3D" id="1.10.1070.20">
    <property type="match status" value="1"/>
</dbReference>
<evidence type="ECO:0000256" key="1">
    <source>
        <dbReference type="ARBA" id="ARBA00022679"/>
    </source>
</evidence>
<comment type="caution">
    <text evidence="4">The sequence shown here is derived from an EMBL/GenBank/DDBJ whole genome shotgun (WGS) entry which is preliminary data.</text>
</comment>
<dbReference type="RefSeq" id="WP_077864265.1">
    <property type="nucleotide sequence ID" value="NZ_LZYZ01000001.1"/>
</dbReference>
<keyword evidence="1" id="KW-0808">Transferase</keyword>
<feature type="domain" description="HipA-like C-terminal" evidence="3">
    <location>
        <begin position="177"/>
        <end position="310"/>
    </location>
</feature>
<organism evidence="4 5">
    <name type="scientific">Clostridium saccharobutylicum</name>
    <dbReference type="NCBI Taxonomy" id="169679"/>
    <lineage>
        <taxon>Bacteria</taxon>
        <taxon>Bacillati</taxon>
        <taxon>Bacillota</taxon>
        <taxon>Clostridia</taxon>
        <taxon>Eubacteriales</taxon>
        <taxon>Clostridiaceae</taxon>
        <taxon>Clostridium</taxon>
    </lineage>
</organism>
<protein>
    <recommendedName>
        <fullName evidence="3">HipA-like C-terminal domain-containing protein</fullName>
    </recommendedName>
</protein>
<dbReference type="EMBL" id="LZYZ01000001">
    <property type="protein sequence ID" value="OOM16569.1"/>
    <property type="molecule type" value="Genomic_DNA"/>
</dbReference>
<evidence type="ECO:0000313" key="4">
    <source>
        <dbReference type="EMBL" id="OOM16569.1"/>
    </source>
</evidence>
<reference evidence="4 5" key="1">
    <citation type="submission" date="2016-05" db="EMBL/GenBank/DDBJ databases">
        <title>Microbial solvent formation.</title>
        <authorList>
            <person name="Poehlein A."/>
            <person name="Montoya Solano J.D."/>
            <person name="Flitsch S."/>
            <person name="Krabben P."/>
            <person name="Duerre P."/>
            <person name="Daniel R."/>
        </authorList>
    </citation>
    <scope>NUCLEOTIDE SEQUENCE [LARGE SCALE GENOMIC DNA]</scope>
    <source>
        <strain evidence="4 5">L1-8</strain>
    </source>
</reference>
<keyword evidence="2" id="KW-0418">Kinase</keyword>
<proteinExistence type="predicted"/>
<evidence type="ECO:0000256" key="2">
    <source>
        <dbReference type="ARBA" id="ARBA00022777"/>
    </source>
</evidence>
<dbReference type="GO" id="GO:0016301">
    <property type="term" value="F:kinase activity"/>
    <property type="evidence" value="ECO:0007669"/>
    <property type="project" value="UniProtKB-KW"/>
</dbReference>
<evidence type="ECO:0000313" key="5">
    <source>
        <dbReference type="Proteomes" id="UP000191154"/>
    </source>
</evidence>
<name>A0A1S8NJ97_CLOSA</name>